<keyword evidence="1" id="KW-0472">Membrane</keyword>
<proteinExistence type="predicted"/>
<feature type="transmembrane region" description="Helical" evidence="1">
    <location>
        <begin position="55"/>
        <end position="73"/>
    </location>
</feature>
<dbReference type="AlphaFoldDB" id="A0A378TXI6"/>
<name>A0A378TXI6_NEIEL</name>
<reference evidence="2 3" key="1">
    <citation type="submission" date="2018-06" db="EMBL/GenBank/DDBJ databases">
        <authorList>
            <consortium name="Pathogen Informatics"/>
            <person name="Doyle S."/>
        </authorList>
    </citation>
    <scope>NUCLEOTIDE SEQUENCE [LARGE SCALE GENOMIC DNA]</scope>
    <source>
        <strain evidence="2 3">NCTC10660</strain>
    </source>
</reference>
<feature type="transmembrane region" description="Helical" evidence="1">
    <location>
        <begin position="85"/>
        <end position="105"/>
    </location>
</feature>
<keyword evidence="1" id="KW-0812">Transmembrane</keyword>
<evidence type="ECO:0000256" key="1">
    <source>
        <dbReference type="SAM" id="Phobius"/>
    </source>
</evidence>
<organism evidence="2 3">
    <name type="scientific">Neisseria elongata</name>
    <dbReference type="NCBI Taxonomy" id="495"/>
    <lineage>
        <taxon>Bacteria</taxon>
        <taxon>Pseudomonadati</taxon>
        <taxon>Pseudomonadota</taxon>
        <taxon>Betaproteobacteria</taxon>
        <taxon>Neisseriales</taxon>
        <taxon>Neisseriaceae</taxon>
        <taxon>Neisseria</taxon>
    </lineage>
</organism>
<evidence type="ECO:0000313" key="3">
    <source>
        <dbReference type="Proteomes" id="UP000254927"/>
    </source>
</evidence>
<feature type="transmembrane region" description="Helical" evidence="1">
    <location>
        <begin position="6"/>
        <end position="25"/>
    </location>
</feature>
<dbReference type="RefSeq" id="WP_074896307.1">
    <property type="nucleotide sequence ID" value="NZ_CAJPMF010000033.1"/>
</dbReference>
<protein>
    <submittedName>
        <fullName evidence="2">Uncharacterized protein</fullName>
    </submittedName>
</protein>
<sequence>MENLMIVIMTAAVSLLTSLTCWLIVGPQLKHVLASLCNDERENVKEISGLFWQRLYAGLTVFIPLLCVLAFAPDFELSAAANLLIAMRCAILGGVILLLVLAYQIRQQIRLLQKKEPSIPAGYRIGELEQQK</sequence>
<dbReference type="Proteomes" id="UP000254927">
    <property type="component" value="Unassembled WGS sequence"/>
</dbReference>
<dbReference type="GeneID" id="93351249"/>
<dbReference type="EMBL" id="UGQW01000001">
    <property type="protein sequence ID" value="STZ66782.1"/>
    <property type="molecule type" value="Genomic_DNA"/>
</dbReference>
<keyword evidence="1" id="KW-1133">Transmembrane helix</keyword>
<gene>
    <name evidence="2" type="ORF">NCTC10660_00234</name>
</gene>
<accession>A0A378TXI6</accession>
<evidence type="ECO:0000313" key="2">
    <source>
        <dbReference type="EMBL" id="STZ66782.1"/>
    </source>
</evidence>